<evidence type="ECO:0000313" key="3">
    <source>
        <dbReference type="Proteomes" id="UP001303889"/>
    </source>
</evidence>
<reference evidence="2" key="2">
    <citation type="submission" date="2023-05" db="EMBL/GenBank/DDBJ databases">
        <authorList>
            <consortium name="Lawrence Berkeley National Laboratory"/>
            <person name="Steindorff A."/>
            <person name="Hensen N."/>
            <person name="Bonometti L."/>
            <person name="Westerberg I."/>
            <person name="Brannstrom I.O."/>
            <person name="Guillou S."/>
            <person name="Cros-Aarteil S."/>
            <person name="Calhoun S."/>
            <person name="Haridas S."/>
            <person name="Kuo A."/>
            <person name="Mondo S."/>
            <person name="Pangilinan J."/>
            <person name="Riley R."/>
            <person name="Labutti K."/>
            <person name="Andreopoulos B."/>
            <person name="Lipzen A."/>
            <person name="Chen C."/>
            <person name="Yanf M."/>
            <person name="Daum C."/>
            <person name="Ng V."/>
            <person name="Clum A."/>
            <person name="Ohm R."/>
            <person name="Martin F."/>
            <person name="Silar P."/>
            <person name="Natvig D."/>
            <person name="Lalanne C."/>
            <person name="Gautier V."/>
            <person name="Ament-Velasquez S.L."/>
            <person name="Kruys A."/>
            <person name="Hutchinson M.I."/>
            <person name="Powell A.J."/>
            <person name="Barry K."/>
            <person name="Miller A.N."/>
            <person name="Grigoriev I.V."/>
            <person name="Debuchy R."/>
            <person name="Gladieux P."/>
            <person name="Thoren M.H."/>
            <person name="Johannesson H."/>
        </authorList>
    </citation>
    <scope>NUCLEOTIDE SEQUENCE</scope>
    <source>
        <strain evidence="2">CBS 103.79</strain>
    </source>
</reference>
<dbReference type="AlphaFoldDB" id="A0AAN6MLU0"/>
<evidence type="ECO:0000256" key="1">
    <source>
        <dbReference type="SAM" id="MobiDB-lite"/>
    </source>
</evidence>
<reference evidence="2" key="1">
    <citation type="journal article" date="2023" name="Mol. Phylogenet. Evol.">
        <title>Genome-scale phylogeny and comparative genomics of the fungal order Sordariales.</title>
        <authorList>
            <person name="Hensen N."/>
            <person name="Bonometti L."/>
            <person name="Westerberg I."/>
            <person name="Brannstrom I.O."/>
            <person name="Guillou S."/>
            <person name="Cros-Aarteil S."/>
            <person name="Calhoun S."/>
            <person name="Haridas S."/>
            <person name="Kuo A."/>
            <person name="Mondo S."/>
            <person name="Pangilinan J."/>
            <person name="Riley R."/>
            <person name="LaButti K."/>
            <person name="Andreopoulos B."/>
            <person name="Lipzen A."/>
            <person name="Chen C."/>
            <person name="Yan M."/>
            <person name="Daum C."/>
            <person name="Ng V."/>
            <person name="Clum A."/>
            <person name="Steindorff A."/>
            <person name="Ohm R.A."/>
            <person name="Martin F."/>
            <person name="Silar P."/>
            <person name="Natvig D.O."/>
            <person name="Lalanne C."/>
            <person name="Gautier V."/>
            <person name="Ament-Velasquez S.L."/>
            <person name="Kruys A."/>
            <person name="Hutchinson M.I."/>
            <person name="Powell A.J."/>
            <person name="Barry K."/>
            <person name="Miller A.N."/>
            <person name="Grigoriev I.V."/>
            <person name="Debuchy R."/>
            <person name="Gladieux P."/>
            <person name="Hiltunen Thoren M."/>
            <person name="Johannesson H."/>
        </authorList>
    </citation>
    <scope>NUCLEOTIDE SEQUENCE</scope>
    <source>
        <strain evidence="2">CBS 103.79</strain>
    </source>
</reference>
<keyword evidence="3" id="KW-1185">Reference proteome</keyword>
<proteinExistence type="predicted"/>
<dbReference type="Gene3D" id="1.10.357.140">
    <property type="entry name" value="UbiA prenyltransferase"/>
    <property type="match status" value="1"/>
</dbReference>
<protein>
    <submittedName>
        <fullName evidence="2">Uncharacterized protein</fullName>
    </submittedName>
</protein>
<dbReference type="InterPro" id="IPR044878">
    <property type="entry name" value="UbiA_sf"/>
</dbReference>
<evidence type="ECO:0000313" key="2">
    <source>
        <dbReference type="EMBL" id="KAK3902805.1"/>
    </source>
</evidence>
<comment type="caution">
    <text evidence="2">The sequence shown here is derived from an EMBL/GenBank/DDBJ whole genome shotgun (WGS) entry which is preliminary data.</text>
</comment>
<accession>A0AAN6MLU0</accession>
<feature type="region of interest" description="Disordered" evidence="1">
    <location>
        <begin position="67"/>
        <end position="86"/>
    </location>
</feature>
<organism evidence="2 3">
    <name type="scientific">Staphylotrichum tortipilum</name>
    <dbReference type="NCBI Taxonomy" id="2831512"/>
    <lineage>
        <taxon>Eukaryota</taxon>
        <taxon>Fungi</taxon>
        <taxon>Dikarya</taxon>
        <taxon>Ascomycota</taxon>
        <taxon>Pezizomycotina</taxon>
        <taxon>Sordariomycetes</taxon>
        <taxon>Sordariomycetidae</taxon>
        <taxon>Sordariales</taxon>
        <taxon>Chaetomiaceae</taxon>
        <taxon>Staphylotrichum</taxon>
    </lineage>
</organism>
<gene>
    <name evidence="2" type="ORF">C8A05DRAFT_33460</name>
</gene>
<feature type="compositionally biased region" description="Low complexity" evidence="1">
    <location>
        <begin position="77"/>
        <end position="86"/>
    </location>
</feature>
<name>A0AAN6MLU0_9PEZI</name>
<dbReference type="Proteomes" id="UP001303889">
    <property type="component" value="Unassembled WGS sequence"/>
</dbReference>
<dbReference type="EMBL" id="MU855485">
    <property type="protein sequence ID" value="KAK3902805.1"/>
    <property type="molecule type" value="Genomic_DNA"/>
</dbReference>
<sequence>MTNPNNALSNARSTPLSSSSVANPNPLHKFLFHLQTLWLFTHSDLKTIILPSTLFGLTNAAAAPQYGLNPPLPSPPTTTTTQPPLPSPLTRTPLVLLWVYLNLLPFTISNQLPAPSIREDALNKPWRPLPAGRLTPRTAQLLILTLYPLALLSSTLLLGAPRQAAALLVLGGWYNSLGGGETNPLVRNGINAAGELDWAVVHILK</sequence>
<feature type="region of interest" description="Disordered" evidence="1">
    <location>
        <begin position="1"/>
        <end position="20"/>
    </location>
</feature>